<dbReference type="InterPro" id="IPR016187">
    <property type="entry name" value="CTDL_fold"/>
</dbReference>
<evidence type="ECO:0000313" key="5">
    <source>
        <dbReference type="Proteomes" id="UP000563107"/>
    </source>
</evidence>
<organism evidence="4 5">
    <name type="scientific">Chaetops frenatus</name>
    <name type="common">Rufous rock-jumper</name>
    <dbReference type="NCBI Taxonomy" id="221966"/>
    <lineage>
        <taxon>Eukaryota</taxon>
        <taxon>Metazoa</taxon>
        <taxon>Chordata</taxon>
        <taxon>Craniata</taxon>
        <taxon>Vertebrata</taxon>
        <taxon>Euteleostomi</taxon>
        <taxon>Archelosauria</taxon>
        <taxon>Archosauria</taxon>
        <taxon>Dinosauria</taxon>
        <taxon>Saurischia</taxon>
        <taxon>Theropoda</taxon>
        <taxon>Coelurosauria</taxon>
        <taxon>Aves</taxon>
        <taxon>Neognathae</taxon>
        <taxon>Neoaves</taxon>
        <taxon>Telluraves</taxon>
        <taxon>Australaves</taxon>
        <taxon>Passeriformes</taxon>
        <taxon>Picathartidae</taxon>
        <taxon>Chaetops</taxon>
    </lineage>
</organism>
<dbReference type="InterPro" id="IPR016186">
    <property type="entry name" value="C-type_lectin-like/link_sf"/>
</dbReference>
<feature type="non-terminal residue" evidence="4">
    <location>
        <position position="1"/>
    </location>
</feature>
<reference evidence="4 5" key="1">
    <citation type="submission" date="2019-09" db="EMBL/GenBank/DDBJ databases">
        <title>Bird 10,000 Genomes (B10K) Project - Family phase.</title>
        <authorList>
            <person name="Zhang G."/>
        </authorList>
    </citation>
    <scope>NUCLEOTIDE SEQUENCE [LARGE SCALE GENOMIC DNA]</scope>
    <source>
        <strain evidence="4">B10K-DU-012-41</strain>
    </source>
</reference>
<evidence type="ECO:0000259" key="3">
    <source>
        <dbReference type="PROSITE" id="PS50041"/>
    </source>
</evidence>
<protein>
    <submittedName>
        <fullName evidence="4">CLC4E protein</fullName>
    </submittedName>
</protein>
<dbReference type="SUPFAM" id="SSF56436">
    <property type="entry name" value="C-type lectin-like"/>
    <property type="match status" value="1"/>
</dbReference>
<dbReference type="InterPro" id="IPR018378">
    <property type="entry name" value="C-type_lectin_CS"/>
</dbReference>
<proteinExistence type="predicted"/>
<dbReference type="EMBL" id="VZTR01019452">
    <property type="protein sequence ID" value="NXT67121.1"/>
    <property type="molecule type" value="Genomic_DNA"/>
</dbReference>
<feature type="non-terminal residue" evidence="4">
    <location>
        <position position="161"/>
    </location>
</feature>
<evidence type="ECO:0000256" key="1">
    <source>
        <dbReference type="ARBA" id="ARBA00022734"/>
    </source>
</evidence>
<sequence length="161" mass="18565">VQQEQTRLQFGIHQHQLELQELTELLCRTVSSSRKCQAGWKSHGNGCYSFSRDSLSWGRARDACADLGAHLVVVNSEDEQAFLLENSNRSSSYWLGMTDGEQEGKWLWITGEDPDFRFWDVWERDPEKELKDCGAVGPKGFWVNERCSEFLQWICEKPGNC</sequence>
<comment type="caution">
    <text evidence="4">The sequence shown here is derived from an EMBL/GenBank/DDBJ whole genome shotgun (WGS) entry which is preliminary data.</text>
</comment>
<dbReference type="GO" id="GO:0030246">
    <property type="term" value="F:carbohydrate binding"/>
    <property type="evidence" value="ECO:0007669"/>
    <property type="project" value="UniProtKB-KW"/>
</dbReference>
<dbReference type="Gene3D" id="3.10.100.10">
    <property type="entry name" value="Mannose-Binding Protein A, subunit A"/>
    <property type="match status" value="1"/>
</dbReference>
<dbReference type="PANTHER" id="PTHR46746:SF9">
    <property type="entry name" value="CD209 ANTIGEN-LIKE PROTEIN C-LIKE"/>
    <property type="match status" value="1"/>
</dbReference>
<dbReference type="SMART" id="SM00034">
    <property type="entry name" value="CLECT"/>
    <property type="match status" value="1"/>
</dbReference>
<dbReference type="Pfam" id="PF00059">
    <property type="entry name" value="Lectin_C"/>
    <property type="match status" value="1"/>
</dbReference>
<feature type="domain" description="C-type lectin" evidence="3">
    <location>
        <begin position="43"/>
        <end position="156"/>
    </location>
</feature>
<dbReference type="PROSITE" id="PS50041">
    <property type="entry name" value="C_TYPE_LECTIN_2"/>
    <property type="match status" value="1"/>
</dbReference>
<dbReference type="Proteomes" id="UP000563107">
    <property type="component" value="Unassembled WGS sequence"/>
</dbReference>
<dbReference type="InterPro" id="IPR001304">
    <property type="entry name" value="C-type_lectin-like"/>
</dbReference>
<keyword evidence="5" id="KW-1185">Reference proteome</keyword>
<dbReference type="InterPro" id="IPR051379">
    <property type="entry name" value="C-type_Lectin_Receptor_IMM"/>
</dbReference>
<name>A0A7L3EGK6_9PASS</name>
<dbReference type="AlphaFoldDB" id="A0A7L3EGK6"/>
<evidence type="ECO:0000313" key="4">
    <source>
        <dbReference type="EMBL" id="NXT67121.1"/>
    </source>
</evidence>
<keyword evidence="1" id="KW-0430">Lectin</keyword>
<accession>A0A7L3EGK6</accession>
<dbReference type="PANTHER" id="PTHR46746">
    <property type="entry name" value="KILLER CELL LECTIN-LIKE RECEPTOR SUBFAMILY F MEMBER 2"/>
    <property type="match status" value="1"/>
</dbReference>
<gene>
    <name evidence="4" type="primary">Clec4e</name>
    <name evidence="4" type="ORF">CHAFRE_R15275</name>
</gene>
<keyword evidence="2" id="KW-1015">Disulfide bond</keyword>
<evidence type="ECO:0000256" key="2">
    <source>
        <dbReference type="ARBA" id="ARBA00023157"/>
    </source>
</evidence>
<dbReference type="PROSITE" id="PS00615">
    <property type="entry name" value="C_TYPE_LECTIN_1"/>
    <property type="match status" value="1"/>
</dbReference>